<dbReference type="EMBL" id="VLNR01000005">
    <property type="protein sequence ID" value="TSE10726.1"/>
    <property type="molecule type" value="Genomic_DNA"/>
</dbReference>
<evidence type="ECO:0000313" key="2">
    <source>
        <dbReference type="EMBL" id="TSE10726.1"/>
    </source>
</evidence>
<gene>
    <name evidence="2" type="ORF">FOF46_03850</name>
</gene>
<evidence type="ECO:0000313" key="3">
    <source>
        <dbReference type="Proteomes" id="UP000318833"/>
    </source>
</evidence>
<organism evidence="2 3">
    <name type="scientific">Aquimarina algiphila</name>
    <dbReference type="NCBI Taxonomy" id="2047982"/>
    <lineage>
        <taxon>Bacteria</taxon>
        <taxon>Pseudomonadati</taxon>
        <taxon>Bacteroidota</taxon>
        <taxon>Flavobacteriia</taxon>
        <taxon>Flavobacteriales</taxon>
        <taxon>Flavobacteriaceae</taxon>
        <taxon>Aquimarina</taxon>
    </lineage>
</organism>
<dbReference type="Proteomes" id="UP000318833">
    <property type="component" value="Unassembled WGS sequence"/>
</dbReference>
<dbReference type="Gene3D" id="1.20.1270.180">
    <property type="match status" value="1"/>
</dbReference>
<evidence type="ECO:0000259" key="1">
    <source>
        <dbReference type="Pfam" id="PF07007"/>
    </source>
</evidence>
<name>A0A554VQB0_9FLAO</name>
<dbReference type="InterPro" id="IPR009739">
    <property type="entry name" value="LprI-like_N"/>
</dbReference>
<dbReference type="OrthoDB" id="7340239at2"/>
<dbReference type="Pfam" id="PF07007">
    <property type="entry name" value="LprI"/>
    <property type="match status" value="1"/>
</dbReference>
<dbReference type="RefSeq" id="WP_109437106.1">
    <property type="nucleotide sequence ID" value="NZ_CANMIK010000006.1"/>
</dbReference>
<keyword evidence="3" id="KW-1185">Reference proteome</keyword>
<reference evidence="2 3" key="1">
    <citation type="submission" date="2019-07" db="EMBL/GenBank/DDBJ databases">
        <title>The draft genome sequence of Aquimarina algiphila M91.</title>
        <authorList>
            <person name="Meng X."/>
        </authorList>
    </citation>
    <scope>NUCLEOTIDE SEQUENCE [LARGE SCALE GENOMIC DNA]</scope>
    <source>
        <strain evidence="2 3">M91</strain>
    </source>
</reference>
<feature type="domain" description="Lysozyme inhibitor LprI-like N-terminal" evidence="1">
    <location>
        <begin position="85"/>
        <end position="175"/>
    </location>
</feature>
<proteinExistence type="predicted"/>
<protein>
    <submittedName>
        <fullName evidence="2">DUF1311 domain-containing protein</fullName>
    </submittedName>
</protein>
<dbReference type="AlphaFoldDB" id="A0A554VQB0"/>
<comment type="caution">
    <text evidence="2">The sequence shown here is derived from an EMBL/GenBank/DDBJ whole genome shotgun (WGS) entry which is preliminary data.</text>
</comment>
<sequence>MRIVLLLTLLITCLNNCWSQNLRSITKEDSIKIKTKIKDSLTSLKNTLERKYENSFLEKNQLIEFTLDTTKIELKTLWRLEIDYSTASMVDSAIYSNKKYDELLNKYYKILLNRLDEEDKKILRQSQRKWIEFRDDEIKLIVRLSKEKYSGGGSIQRVIVAGNISELTKKRVIDLYQYSLGVSEY</sequence>
<accession>A0A554VQB0</accession>